<gene>
    <name evidence="2" type="ORF">OOZ53_24665</name>
</gene>
<dbReference type="Gene3D" id="3.40.190.170">
    <property type="entry name" value="Bacterial extracellular solute-binding protein, family 7"/>
    <property type="match status" value="1"/>
</dbReference>
<dbReference type="Pfam" id="PF03480">
    <property type="entry name" value="DctP"/>
    <property type="match status" value="1"/>
</dbReference>
<reference evidence="2" key="1">
    <citation type="submission" date="2022-11" db="EMBL/GenBank/DDBJ databases">
        <title>Hoeflea poritis sp. nov., isolated from scleractinian coral Porites lutea.</title>
        <authorList>
            <person name="Zhang G."/>
            <person name="Wei Q."/>
            <person name="Cai L."/>
        </authorList>
    </citation>
    <scope>NUCLEOTIDE SEQUENCE</scope>
    <source>
        <strain evidence="2">E7-10</strain>
    </source>
</reference>
<evidence type="ECO:0000256" key="1">
    <source>
        <dbReference type="ARBA" id="ARBA00022729"/>
    </source>
</evidence>
<dbReference type="EMBL" id="JAPJZH010000025">
    <property type="protein sequence ID" value="MDA4848572.1"/>
    <property type="molecule type" value="Genomic_DNA"/>
</dbReference>
<dbReference type="PANTHER" id="PTHR33376:SF15">
    <property type="entry name" value="BLL6794 PROTEIN"/>
    <property type="match status" value="1"/>
</dbReference>
<keyword evidence="1" id="KW-0732">Signal</keyword>
<proteinExistence type="predicted"/>
<dbReference type="PANTHER" id="PTHR33376">
    <property type="match status" value="1"/>
</dbReference>
<sequence length="404" mass="43611">MEFFGYEVAAPLRKIWQQVGQKFLGHDKVSQSNDLNSFLCLTLGGASRNVNKKTMHPPLNKEKIMKKLSKRIVPFVLSSVLSLPALAQDTVLRVSSWLPPSHPIVRDMVLPWSEDVAAATEGRVTIQLLDAPLGPPPAHMDLAMAGAADITYGAHDYTPGRFTLHQIVQLPFLADSAATASVAYWRLFEEHLASAGEHKGVQVLSVFTHGPGLMYLRDKAPSPLSELAGAKIRVAGPMTSDMSKALGLTPVQAPAPSSYEILSGGIVDGTYFPAESIPFFRITDELTHGLRAPGGLYNISFFMVMNSAAFQRLSEADQKAIMKLSGEAFALRAGQAWDAADQRGYEAMDGKVDIMDASEADIAALTAATAPMFDKVRESYDAKGIDFEAAMTSLKADIEALSAQ</sequence>
<keyword evidence="3" id="KW-1185">Reference proteome</keyword>
<dbReference type="CDD" id="cd13665">
    <property type="entry name" value="PBP2_TRAP_Dctp3_4"/>
    <property type="match status" value="1"/>
</dbReference>
<organism evidence="2 3">
    <name type="scientific">Hoeflea poritis</name>
    <dbReference type="NCBI Taxonomy" id="2993659"/>
    <lineage>
        <taxon>Bacteria</taxon>
        <taxon>Pseudomonadati</taxon>
        <taxon>Pseudomonadota</taxon>
        <taxon>Alphaproteobacteria</taxon>
        <taxon>Hyphomicrobiales</taxon>
        <taxon>Rhizobiaceae</taxon>
        <taxon>Hoeflea</taxon>
    </lineage>
</organism>
<protein>
    <submittedName>
        <fullName evidence="2">TRAP transporter substrate-binding protein</fullName>
    </submittedName>
</protein>
<name>A0ABT4VX03_9HYPH</name>
<dbReference type="RefSeq" id="WP_271092440.1">
    <property type="nucleotide sequence ID" value="NZ_JAPJZH010000025.1"/>
</dbReference>
<evidence type="ECO:0000313" key="2">
    <source>
        <dbReference type="EMBL" id="MDA4848572.1"/>
    </source>
</evidence>
<dbReference type="Proteomes" id="UP001148313">
    <property type="component" value="Unassembled WGS sequence"/>
</dbReference>
<dbReference type="NCBIfam" id="NF037995">
    <property type="entry name" value="TRAP_S1"/>
    <property type="match status" value="1"/>
</dbReference>
<dbReference type="InterPro" id="IPR038404">
    <property type="entry name" value="TRAP_DctP_sf"/>
</dbReference>
<dbReference type="InterPro" id="IPR018389">
    <property type="entry name" value="DctP_fam"/>
</dbReference>
<accession>A0ABT4VX03</accession>
<evidence type="ECO:0000313" key="3">
    <source>
        <dbReference type="Proteomes" id="UP001148313"/>
    </source>
</evidence>
<comment type="caution">
    <text evidence="2">The sequence shown here is derived from an EMBL/GenBank/DDBJ whole genome shotgun (WGS) entry which is preliminary data.</text>
</comment>